<name>A0ABY6UZY0_BIOOC</name>
<accession>A0ABY6UZY0</accession>
<evidence type="ECO:0000256" key="1">
    <source>
        <dbReference type="SAM" id="MobiDB-lite"/>
    </source>
</evidence>
<feature type="region of interest" description="Disordered" evidence="1">
    <location>
        <begin position="395"/>
        <end position="416"/>
    </location>
</feature>
<evidence type="ECO:0000313" key="4">
    <source>
        <dbReference type="Proteomes" id="UP000766486"/>
    </source>
</evidence>
<reference evidence="3 4" key="1">
    <citation type="submission" date="2019-06" db="EMBL/GenBank/DDBJ databases">
        <authorList>
            <person name="Broberg M."/>
        </authorList>
    </citation>
    <scope>NUCLEOTIDE SEQUENCE [LARGE SCALE GENOMIC DNA]</scope>
</reference>
<dbReference type="Pfam" id="PF04426">
    <property type="entry name" value="Bul1_C"/>
    <property type="match status" value="1"/>
</dbReference>
<organism evidence="3 4">
    <name type="scientific">Bionectria ochroleuca</name>
    <name type="common">Gliocladium roseum</name>
    <dbReference type="NCBI Taxonomy" id="29856"/>
    <lineage>
        <taxon>Eukaryota</taxon>
        <taxon>Fungi</taxon>
        <taxon>Dikarya</taxon>
        <taxon>Ascomycota</taxon>
        <taxon>Pezizomycotina</taxon>
        <taxon>Sordariomycetes</taxon>
        <taxon>Hypocreomycetidae</taxon>
        <taxon>Hypocreales</taxon>
        <taxon>Bionectriaceae</taxon>
        <taxon>Clonostachys</taxon>
    </lineage>
</organism>
<dbReference type="Gene3D" id="2.60.40.640">
    <property type="match status" value="1"/>
</dbReference>
<sequence>MASTALSGSWAQVVHPLLELGLIKLKLPLQIDIKIGNHFEAKVYATGSAIRGKVSITSLRDVEFDKVQVDLVGMSITRTSGVLNDTLPTEFTFFRLAMPIPSASLPEDKRLAAKEIVEIPFFFVVPQQRPLSRCTYENHLELPPTIGTWEKSDQSPQTAQIKYSIRVRVTPTPRDVEKYKQVEINHYVRLLPSTFQDICVTDTTQEIRLGRPYVKSDSLTIAGIPPSLVYVSSENGRISKPKITARVEFVTKTRPPRCPRIQARSAAVQTTTDYAQVHLTPKSRENGRQAPAEQAPDVVLSSKSKKVTVDLKQSEWSKSEAPATPAGTKYSSTLTITVNIPSQDEMTFLPSFDACMISRSYALRVGLAAEYTGYVTTIDLPFQVVVRDLTAPRPPRYMETSSDQIHPEDVLPPYGY</sequence>
<gene>
    <name evidence="3" type="ORF">CLO192961_LOCUS462801</name>
</gene>
<evidence type="ECO:0000313" key="3">
    <source>
        <dbReference type="EMBL" id="VUC37033.1"/>
    </source>
</evidence>
<proteinExistence type="predicted"/>
<evidence type="ECO:0000259" key="2">
    <source>
        <dbReference type="Pfam" id="PF04426"/>
    </source>
</evidence>
<dbReference type="PANTHER" id="PTHR31904">
    <property type="entry name" value="BYPASS OF STOP CODON PROTEIN 5-RELATED"/>
    <property type="match status" value="1"/>
</dbReference>
<dbReference type="InterPro" id="IPR039634">
    <property type="entry name" value="Bul1-like"/>
</dbReference>
<comment type="caution">
    <text evidence="3">The sequence shown here is derived from an EMBL/GenBank/DDBJ whole genome shotgun (WGS) entry which is preliminary data.</text>
</comment>
<keyword evidence="4" id="KW-1185">Reference proteome</keyword>
<dbReference type="EMBL" id="CABFNS010000936">
    <property type="protein sequence ID" value="VUC37033.1"/>
    <property type="molecule type" value="Genomic_DNA"/>
</dbReference>
<dbReference type="InterPro" id="IPR022794">
    <property type="entry name" value="Bul1_C"/>
</dbReference>
<feature type="region of interest" description="Disordered" evidence="1">
    <location>
        <begin position="280"/>
        <end position="299"/>
    </location>
</feature>
<dbReference type="InterPro" id="IPR014752">
    <property type="entry name" value="Arrestin-like_C"/>
</dbReference>
<protein>
    <recommendedName>
        <fullName evidence="2">Bul1 C-terminal domain-containing protein</fullName>
    </recommendedName>
</protein>
<dbReference type="PANTHER" id="PTHR31904:SF1">
    <property type="entry name" value="BYPASS OF STOP CODON PROTEIN 5-RELATED"/>
    <property type="match status" value="1"/>
</dbReference>
<dbReference type="Proteomes" id="UP000766486">
    <property type="component" value="Unassembled WGS sequence"/>
</dbReference>
<feature type="domain" description="Bul1 C-terminal" evidence="2">
    <location>
        <begin position="292"/>
        <end position="384"/>
    </location>
</feature>